<sequence>MKIGICDWGIGGLGLVKAMQDREVAGDIVYFSDAGYTPYGKVDEALLRKRWNQVKGFLRGQGAEQIVVACNALSTVVENEKKVITVGNAVKSIIKEYSRSRLAILGGFRTIESKIYDFGFKGHTGWVAQPLSALVERGVLEGPEVIEEVHRIINQIGQVEVIVLACTHYPALMPVLKELYPDTKFIDPTERLLSDVTELSIQHGELTCYTTGNTTQMMASTQKAWGMVLHKVSQIELTLQ</sequence>
<dbReference type="KEGG" id="ptan:CRYO30217_01297"/>
<organism evidence="1 2">
    <name type="scientific">Parvicella tangerina</name>
    <dbReference type="NCBI Taxonomy" id="2829795"/>
    <lineage>
        <taxon>Bacteria</taxon>
        <taxon>Pseudomonadati</taxon>
        <taxon>Bacteroidota</taxon>
        <taxon>Flavobacteriia</taxon>
        <taxon>Flavobacteriales</taxon>
        <taxon>Parvicellaceae</taxon>
        <taxon>Parvicella</taxon>
    </lineage>
</organism>
<dbReference type="EMBL" id="OU015584">
    <property type="protein sequence ID" value="CAG5080408.1"/>
    <property type="molecule type" value="Genomic_DNA"/>
</dbReference>
<dbReference type="AlphaFoldDB" id="A0A916JMC6"/>
<proteinExistence type="predicted"/>
<dbReference type="InterPro" id="IPR001920">
    <property type="entry name" value="Asp/Glu_race"/>
</dbReference>
<dbReference type="EC" id="5.1.1.3" evidence="1"/>
<dbReference type="InterPro" id="IPR033134">
    <property type="entry name" value="Asp/Glu_racemase_AS_2"/>
</dbReference>
<dbReference type="Proteomes" id="UP000683507">
    <property type="component" value="Chromosome"/>
</dbReference>
<dbReference type="RefSeq" id="WP_258541505.1">
    <property type="nucleotide sequence ID" value="NZ_OU015584.1"/>
</dbReference>
<dbReference type="PROSITE" id="PS00924">
    <property type="entry name" value="ASP_GLU_RACEMASE_2"/>
    <property type="match status" value="1"/>
</dbReference>
<dbReference type="Gene3D" id="3.40.50.1860">
    <property type="match status" value="2"/>
</dbReference>
<keyword evidence="2" id="KW-1185">Reference proteome</keyword>
<dbReference type="GO" id="GO:0008881">
    <property type="term" value="F:glutamate racemase activity"/>
    <property type="evidence" value="ECO:0007669"/>
    <property type="project" value="UniProtKB-EC"/>
</dbReference>
<accession>A0A916JMC6</accession>
<name>A0A916JMC6_9FLAO</name>
<protein>
    <submittedName>
        <fullName evidence="1">Glutamate racemase</fullName>
        <ecNumber evidence="1">5.1.1.3</ecNumber>
    </submittedName>
</protein>
<reference evidence="1" key="1">
    <citation type="submission" date="2021-04" db="EMBL/GenBank/DDBJ databases">
        <authorList>
            <person name="Rodrigo-Torres L."/>
            <person name="Arahal R. D."/>
            <person name="Lucena T."/>
        </authorList>
    </citation>
    <scope>NUCLEOTIDE SEQUENCE</scope>
    <source>
        <strain evidence="1">AS29M-1</strain>
    </source>
</reference>
<dbReference type="SUPFAM" id="SSF53681">
    <property type="entry name" value="Aspartate/glutamate racemase"/>
    <property type="match status" value="2"/>
</dbReference>
<evidence type="ECO:0000313" key="2">
    <source>
        <dbReference type="Proteomes" id="UP000683507"/>
    </source>
</evidence>
<keyword evidence="1" id="KW-0413">Isomerase</keyword>
<evidence type="ECO:0000313" key="1">
    <source>
        <dbReference type="EMBL" id="CAG5080408.1"/>
    </source>
</evidence>
<gene>
    <name evidence="1" type="primary">murI</name>
    <name evidence="1" type="ORF">CRYO30217_01297</name>
</gene>